<dbReference type="STRING" id="34508.A0A4U5NFV1"/>
<dbReference type="Gene3D" id="3.10.100.10">
    <property type="entry name" value="Mannose-Binding Protein A, subunit A"/>
    <property type="match status" value="1"/>
</dbReference>
<reference evidence="4" key="2">
    <citation type="journal article" date="2015" name="Genome Biol.">
        <title>Comparative genomics of Steinernema reveals deeply conserved gene regulatory networks.</title>
        <authorList>
            <person name="Dillman A.R."/>
            <person name="Macchietto M."/>
            <person name="Porter C.F."/>
            <person name="Rogers A."/>
            <person name="Williams B."/>
            <person name="Antoshechkin I."/>
            <person name="Lee M.M."/>
            <person name="Goodwin Z."/>
            <person name="Lu X."/>
            <person name="Lewis E.E."/>
            <person name="Goodrich-Blair H."/>
            <person name="Stock S.P."/>
            <person name="Adams B.J."/>
            <person name="Sternberg P.W."/>
            <person name="Mortazavi A."/>
        </authorList>
    </citation>
    <scope>NUCLEOTIDE SEQUENCE [LARGE SCALE GENOMIC DNA]</scope>
    <source>
        <strain evidence="4">ALL</strain>
    </source>
</reference>
<dbReference type="AlphaFoldDB" id="A0A4U5NFV1"/>
<evidence type="ECO:0000313" key="4">
    <source>
        <dbReference type="EMBL" id="TKR81421.1"/>
    </source>
</evidence>
<dbReference type="InterPro" id="IPR016187">
    <property type="entry name" value="CTDL_fold"/>
</dbReference>
<reference evidence="4" key="3">
    <citation type="journal article" date="2019" name="G3 (Bethesda)">
        <title>Hybrid Assembly of the Genome of the Entomopathogenic Nematode Steinernema carpocapsae Identifies the X-Chromosome.</title>
        <authorList>
            <person name="Serra L."/>
            <person name="Macchietto M."/>
            <person name="Macias-Munoz A."/>
            <person name="McGill C.J."/>
            <person name="Rodriguez I.M."/>
            <person name="Rodriguez B."/>
            <person name="Murad R."/>
            <person name="Mortazavi A."/>
        </authorList>
    </citation>
    <scope>NUCLEOTIDE SEQUENCE</scope>
    <source>
        <strain evidence="4">ALL</strain>
    </source>
</reference>
<feature type="domain" description="C-type lectin" evidence="3">
    <location>
        <begin position="30"/>
        <end position="141"/>
    </location>
</feature>
<dbReference type="InterPro" id="IPR050111">
    <property type="entry name" value="C-type_lectin/snaclec_domain"/>
</dbReference>
<dbReference type="PROSITE" id="PS00615">
    <property type="entry name" value="C_TYPE_LECTIN_1"/>
    <property type="match status" value="1"/>
</dbReference>
<feature type="signal peptide" evidence="2">
    <location>
        <begin position="1"/>
        <end position="18"/>
    </location>
</feature>
<dbReference type="SUPFAM" id="SSF56436">
    <property type="entry name" value="C-type lectin-like"/>
    <property type="match status" value="1"/>
</dbReference>
<comment type="caution">
    <text evidence="4">The sequence shown here is derived from an EMBL/GenBank/DDBJ whole genome shotgun (WGS) entry which is preliminary data.</text>
</comment>
<proteinExistence type="predicted"/>
<dbReference type="InterPro" id="IPR001304">
    <property type="entry name" value="C-type_lectin-like"/>
</dbReference>
<evidence type="ECO:0000256" key="1">
    <source>
        <dbReference type="ARBA" id="ARBA00023157"/>
    </source>
</evidence>
<evidence type="ECO:0000259" key="3">
    <source>
        <dbReference type="PROSITE" id="PS50041"/>
    </source>
</evidence>
<dbReference type="CDD" id="cd00037">
    <property type="entry name" value="CLECT"/>
    <property type="match status" value="1"/>
</dbReference>
<dbReference type="InterPro" id="IPR018378">
    <property type="entry name" value="C-type_lectin_CS"/>
</dbReference>
<evidence type="ECO:0000256" key="2">
    <source>
        <dbReference type="SAM" id="SignalP"/>
    </source>
</evidence>
<protein>
    <recommendedName>
        <fullName evidence="3">C-type lectin domain-containing protein</fullName>
    </recommendedName>
</protein>
<accession>A0A4U5NFV1</accession>
<sequence length="150" mass="16927">MKTLIFLAIAALIAFSKGNLCRPDAFPNHNNSKCFQVIRSAVRFDQASEICQNFGGNLTSIVSAADNKIVTSKKDTAEEVLLWIGGRKILGRWVWLDGATSSYENWRWGDSNDERDFCLGISYTGFWRSMKCSEERQFICEFCLASGCPY</sequence>
<keyword evidence="2" id="KW-0732">Signal</keyword>
<keyword evidence="1" id="KW-1015">Disulfide bond</keyword>
<dbReference type="OrthoDB" id="441660at2759"/>
<feature type="chain" id="PRO_5020434919" description="C-type lectin domain-containing protein" evidence="2">
    <location>
        <begin position="19"/>
        <end position="150"/>
    </location>
</feature>
<reference evidence="4" key="1">
    <citation type="submission" date="2013-11" db="EMBL/GenBank/DDBJ databases">
        <authorList>
            <person name="Sternberg P."/>
            <person name="Dillman A."/>
            <person name="Macchietto M."/>
        </authorList>
    </citation>
    <scope>NUCLEOTIDE SEQUENCE</scope>
    <source>
        <strain evidence="4">ALL</strain>
    </source>
</reference>
<organism evidence="4">
    <name type="scientific">Steinernema carpocapsae</name>
    <name type="common">Entomopathogenic nematode</name>
    <dbReference type="NCBI Taxonomy" id="34508"/>
    <lineage>
        <taxon>Eukaryota</taxon>
        <taxon>Metazoa</taxon>
        <taxon>Ecdysozoa</taxon>
        <taxon>Nematoda</taxon>
        <taxon>Chromadorea</taxon>
        <taxon>Rhabditida</taxon>
        <taxon>Tylenchina</taxon>
        <taxon>Panagrolaimomorpha</taxon>
        <taxon>Strongyloidoidea</taxon>
        <taxon>Steinernematidae</taxon>
        <taxon>Steinernema</taxon>
    </lineage>
</organism>
<dbReference type="InterPro" id="IPR016186">
    <property type="entry name" value="C-type_lectin-like/link_sf"/>
</dbReference>
<gene>
    <name evidence="4" type="ORF">L596_015290</name>
</gene>
<name>A0A4U5NFV1_STECR</name>
<dbReference type="Pfam" id="PF00059">
    <property type="entry name" value="Lectin_C"/>
    <property type="match status" value="1"/>
</dbReference>
<dbReference type="PROSITE" id="PS50041">
    <property type="entry name" value="C_TYPE_LECTIN_2"/>
    <property type="match status" value="1"/>
</dbReference>
<dbReference type="EMBL" id="AZBU02000004">
    <property type="protein sequence ID" value="TKR81421.1"/>
    <property type="molecule type" value="Genomic_DNA"/>
</dbReference>
<dbReference type="SMART" id="SM00034">
    <property type="entry name" value="CLECT"/>
    <property type="match status" value="1"/>
</dbReference>
<dbReference type="PANTHER" id="PTHR22803">
    <property type="entry name" value="MANNOSE, PHOSPHOLIPASE, LECTIN RECEPTOR RELATED"/>
    <property type="match status" value="1"/>
</dbReference>